<accession>A0A4Y2IEG8</accession>
<keyword evidence="2" id="KW-1185">Reference proteome</keyword>
<reference evidence="1 2" key="1">
    <citation type="journal article" date="2019" name="Sci. Rep.">
        <title>Orb-weaving spider Araneus ventricosus genome elucidates the spidroin gene catalogue.</title>
        <authorList>
            <person name="Kono N."/>
            <person name="Nakamura H."/>
            <person name="Ohtoshi R."/>
            <person name="Moran D.A.P."/>
            <person name="Shinohara A."/>
            <person name="Yoshida Y."/>
            <person name="Fujiwara M."/>
            <person name="Mori M."/>
            <person name="Tomita M."/>
            <person name="Arakawa K."/>
        </authorList>
    </citation>
    <scope>NUCLEOTIDE SEQUENCE [LARGE SCALE GENOMIC DNA]</scope>
</reference>
<evidence type="ECO:0000313" key="1">
    <source>
        <dbReference type="EMBL" id="GBM76101.1"/>
    </source>
</evidence>
<name>A0A4Y2IEG8_ARAVE</name>
<gene>
    <name evidence="1" type="ORF">AVEN_148238_1</name>
</gene>
<protein>
    <submittedName>
        <fullName evidence="1">Uncharacterized protein</fullName>
    </submittedName>
</protein>
<comment type="caution">
    <text evidence="1">The sequence shown here is derived from an EMBL/GenBank/DDBJ whole genome shotgun (WGS) entry which is preliminary data.</text>
</comment>
<proteinExistence type="predicted"/>
<sequence>MKVISKKYSFNTSNRSRKSTILFDNRIKSILFCVDVVKCILNGGCCDSVMPDNVDFQRCKKVPFDIYCSFGVHGRPNYIVYLKTTFWWDEVCRHYGNSNNQAGLVVLASSFFNIGIMAGDFDC</sequence>
<evidence type="ECO:0000313" key="2">
    <source>
        <dbReference type="Proteomes" id="UP000499080"/>
    </source>
</evidence>
<dbReference type="AlphaFoldDB" id="A0A4Y2IEG8"/>
<organism evidence="1 2">
    <name type="scientific">Araneus ventricosus</name>
    <name type="common">Orbweaver spider</name>
    <name type="synonym">Epeira ventricosa</name>
    <dbReference type="NCBI Taxonomy" id="182803"/>
    <lineage>
        <taxon>Eukaryota</taxon>
        <taxon>Metazoa</taxon>
        <taxon>Ecdysozoa</taxon>
        <taxon>Arthropoda</taxon>
        <taxon>Chelicerata</taxon>
        <taxon>Arachnida</taxon>
        <taxon>Araneae</taxon>
        <taxon>Araneomorphae</taxon>
        <taxon>Entelegynae</taxon>
        <taxon>Araneoidea</taxon>
        <taxon>Araneidae</taxon>
        <taxon>Araneus</taxon>
    </lineage>
</organism>
<dbReference type="EMBL" id="BGPR01002598">
    <property type="protein sequence ID" value="GBM76101.1"/>
    <property type="molecule type" value="Genomic_DNA"/>
</dbReference>
<dbReference type="Proteomes" id="UP000499080">
    <property type="component" value="Unassembled WGS sequence"/>
</dbReference>